<dbReference type="PIRSF" id="PIRSF017316">
    <property type="entry name" value="Pesterase_C1039"/>
    <property type="match status" value="1"/>
</dbReference>
<protein>
    <submittedName>
        <fullName evidence="5">Metallo-dependent phosphatase-like protein</fullName>
    </submittedName>
</protein>
<dbReference type="GO" id="GO:0009166">
    <property type="term" value="P:nucleotide catabolic process"/>
    <property type="evidence" value="ECO:0007669"/>
    <property type="project" value="InterPro"/>
</dbReference>
<dbReference type="InterPro" id="IPR004843">
    <property type="entry name" value="Calcineurin-like_PHP"/>
</dbReference>
<evidence type="ECO:0000313" key="5">
    <source>
        <dbReference type="EMBL" id="KAK4231502.1"/>
    </source>
</evidence>
<evidence type="ECO:0000256" key="1">
    <source>
        <dbReference type="SAM" id="MobiDB-lite"/>
    </source>
</evidence>
<dbReference type="FunFam" id="3.60.21.10:FF:000043">
    <property type="entry name" value="Ser/Thr protein phosphatase family"/>
    <property type="match status" value="1"/>
</dbReference>
<feature type="domain" description="Calcineurin-like phosphoesterase" evidence="3">
    <location>
        <begin position="66"/>
        <end position="294"/>
    </location>
</feature>
<feature type="compositionally biased region" description="Basic and acidic residues" evidence="1">
    <location>
        <begin position="384"/>
        <end position="398"/>
    </location>
</feature>
<dbReference type="GO" id="GO:0005576">
    <property type="term" value="C:extracellular region"/>
    <property type="evidence" value="ECO:0007669"/>
    <property type="project" value="UniProtKB-ARBA"/>
</dbReference>
<evidence type="ECO:0000313" key="6">
    <source>
        <dbReference type="Proteomes" id="UP001301958"/>
    </source>
</evidence>
<proteinExistence type="predicted"/>
<reference evidence="5" key="2">
    <citation type="submission" date="2023-05" db="EMBL/GenBank/DDBJ databases">
        <authorList>
            <consortium name="Lawrence Berkeley National Laboratory"/>
            <person name="Steindorff A."/>
            <person name="Hensen N."/>
            <person name="Bonometti L."/>
            <person name="Westerberg I."/>
            <person name="Brannstrom I.O."/>
            <person name="Guillou S."/>
            <person name="Cros-Aarteil S."/>
            <person name="Calhoun S."/>
            <person name="Haridas S."/>
            <person name="Kuo A."/>
            <person name="Mondo S."/>
            <person name="Pangilinan J."/>
            <person name="Riley R."/>
            <person name="Labutti K."/>
            <person name="Andreopoulos B."/>
            <person name="Lipzen A."/>
            <person name="Chen C."/>
            <person name="Yanf M."/>
            <person name="Daum C."/>
            <person name="Ng V."/>
            <person name="Clum A."/>
            <person name="Ohm R."/>
            <person name="Martin F."/>
            <person name="Silar P."/>
            <person name="Natvig D."/>
            <person name="Lalanne C."/>
            <person name="Gautier V."/>
            <person name="Ament-Velasquez S.L."/>
            <person name="Kruys A."/>
            <person name="Hutchinson M.I."/>
            <person name="Powell A.J."/>
            <person name="Barry K."/>
            <person name="Miller A.N."/>
            <person name="Grigoriev I.V."/>
            <person name="Debuchy R."/>
            <person name="Gladieux P."/>
            <person name="Thoren M.H."/>
            <person name="Johannesson H."/>
        </authorList>
    </citation>
    <scope>NUCLEOTIDE SEQUENCE</scope>
    <source>
        <strain evidence="5">CBS 990.96</strain>
    </source>
</reference>
<keyword evidence="6" id="KW-1185">Reference proteome</keyword>
<dbReference type="InterPro" id="IPR006179">
    <property type="entry name" value="5_nucleotidase/apyrase"/>
</dbReference>
<dbReference type="InterPro" id="IPR006146">
    <property type="entry name" value="5'-Nucleotdase_CS"/>
</dbReference>
<feature type="signal peptide" evidence="2">
    <location>
        <begin position="1"/>
        <end position="23"/>
    </location>
</feature>
<dbReference type="EMBL" id="MU865292">
    <property type="protein sequence ID" value="KAK4231502.1"/>
    <property type="molecule type" value="Genomic_DNA"/>
</dbReference>
<comment type="caution">
    <text evidence="5">The sequence shown here is derived from an EMBL/GenBank/DDBJ whole genome shotgun (WGS) entry which is preliminary data.</text>
</comment>
<dbReference type="GO" id="GO:0016788">
    <property type="term" value="F:hydrolase activity, acting on ester bonds"/>
    <property type="evidence" value="ECO:0007669"/>
    <property type="project" value="InterPro"/>
</dbReference>
<evidence type="ECO:0000259" key="4">
    <source>
        <dbReference type="Pfam" id="PF21953"/>
    </source>
</evidence>
<gene>
    <name evidence="5" type="ORF">QBC38DRAFT_224401</name>
</gene>
<dbReference type="InterPro" id="IPR029052">
    <property type="entry name" value="Metallo-depent_PP-like"/>
</dbReference>
<dbReference type="GO" id="GO:0005829">
    <property type="term" value="C:cytosol"/>
    <property type="evidence" value="ECO:0007669"/>
    <property type="project" value="TreeGrafter"/>
</dbReference>
<feature type="domain" description="Putative 5'-nucleotidase C-terminal" evidence="4">
    <location>
        <begin position="428"/>
        <end position="639"/>
    </location>
</feature>
<dbReference type="SUPFAM" id="SSF56300">
    <property type="entry name" value="Metallo-dependent phosphatases"/>
    <property type="match status" value="1"/>
</dbReference>
<organism evidence="5 6">
    <name type="scientific">Podospora fimiseda</name>
    <dbReference type="NCBI Taxonomy" id="252190"/>
    <lineage>
        <taxon>Eukaryota</taxon>
        <taxon>Fungi</taxon>
        <taxon>Dikarya</taxon>
        <taxon>Ascomycota</taxon>
        <taxon>Pezizomycotina</taxon>
        <taxon>Sordariomycetes</taxon>
        <taxon>Sordariomycetidae</taxon>
        <taxon>Sordariales</taxon>
        <taxon>Podosporaceae</taxon>
        <taxon>Podospora</taxon>
    </lineage>
</organism>
<dbReference type="SUPFAM" id="SSF55816">
    <property type="entry name" value="5'-nucleotidase (syn. UDP-sugar hydrolase), C-terminal domain"/>
    <property type="match status" value="1"/>
</dbReference>
<evidence type="ECO:0000259" key="3">
    <source>
        <dbReference type="Pfam" id="PF00149"/>
    </source>
</evidence>
<evidence type="ECO:0000256" key="2">
    <source>
        <dbReference type="SAM" id="SignalP"/>
    </source>
</evidence>
<dbReference type="InterPro" id="IPR014485">
    <property type="entry name" value="Pesterase_C1039"/>
</dbReference>
<feature type="chain" id="PRO_5043020706" evidence="2">
    <location>
        <begin position="24"/>
        <end position="684"/>
    </location>
</feature>
<dbReference type="AlphaFoldDB" id="A0AAN7BY87"/>
<reference evidence="5" key="1">
    <citation type="journal article" date="2023" name="Mol. Phylogenet. Evol.">
        <title>Genome-scale phylogeny and comparative genomics of the fungal order Sordariales.</title>
        <authorList>
            <person name="Hensen N."/>
            <person name="Bonometti L."/>
            <person name="Westerberg I."/>
            <person name="Brannstrom I.O."/>
            <person name="Guillou S."/>
            <person name="Cros-Aarteil S."/>
            <person name="Calhoun S."/>
            <person name="Haridas S."/>
            <person name="Kuo A."/>
            <person name="Mondo S."/>
            <person name="Pangilinan J."/>
            <person name="Riley R."/>
            <person name="LaButti K."/>
            <person name="Andreopoulos B."/>
            <person name="Lipzen A."/>
            <person name="Chen C."/>
            <person name="Yan M."/>
            <person name="Daum C."/>
            <person name="Ng V."/>
            <person name="Clum A."/>
            <person name="Steindorff A."/>
            <person name="Ohm R.A."/>
            <person name="Martin F."/>
            <person name="Silar P."/>
            <person name="Natvig D.O."/>
            <person name="Lalanne C."/>
            <person name="Gautier V."/>
            <person name="Ament-Velasquez S.L."/>
            <person name="Kruys A."/>
            <person name="Hutchinson M.I."/>
            <person name="Powell A.J."/>
            <person name="Barry K."/>
            <person name="Miller A.N."/>
            <person name="Grigoriev I.V."/>
            <person name="Debuchy R."/>
            <person name="Gladieux P."/>
            <person name="Hiltunen Thoren M."/>
            <person name="Johannesson H."/>
        </authorList>
    </citation>
    <scope>NUCLEOTIDE SEQUENCE</scope>
    <source>
        <strain evidence="5">CBS 990.96</strain>
    </source>
</reference>
<dbReference type="GO" id="GO:0000166">
    <property type="term" value="F:nucleotide binding"/>
    <property type="evidence" value="ECO:0007669"/>
    <property type="project" value="InterPro"/>
</dbReference>
<sequence>MVRSTTVVRQVLLGLAVALGVGACGEGDGSHNCHAGEHVRLVKRMQPGALDAAYGPTRPLQWGQLNVLHTSDTHGWLSGHIKERNYGADWGDYVSFIRGMKDKANNMGVDLLVVDSGDLHDGTGLSDSTKPNGEVSNEIFAKQTGYDLLTIGNHELYVSDVAYQTFRNFSRTWDDRYLTSNVEIMDPETKKWEYVGKPYKYFTTPKGLRVMAFGLLFDFTGNTNVTKITPAAEMVQQEWFLRAVNSSDPIDVFVILGHNPARPSRESSTFPIIHSAIRAIHPETPIQIFGGHSHLRDFVVYDQSSTASESGRYCETLGWFSMSGFNSSNSNFTGISNPVDTPNHHNRPATVNSTSPFLYSRRYLDWNRLTFEYHAPGSQLQPGRDQRREEPHPREGESRQLGLQVTKHITKERTRLGLGKVLGCAPQTYWLNSVPFMAPTSLYTFLADAMSKSILNNTRSHMPRLHVSNTGMARFDLHRGPFTYDDNFIISPFPSLVMFIRDVQWSNVKGLLARMNAKGAGQGKRVEVEGSSKKTGLQMYHGFDRNAFGQGERCENPRVGAFGAMKEQKSILKRRTQEVLEIGYTTEDDFGTDGDDTPHKEIPRYGLPDFFEARAGFPDDKEPELVDLVFNDFINDDIIIGLEGNYAPASIEPYLFINNTLQNFLVSYVETNWQAGMPDCPILA</sequence>
<dbReference type="PANTHER" id="PTHR11575:SF22">
    <property type="entry name" value="ADL392WP"/>
    <property type="match status" value="1"/>
</dbReference>
<name>A0AAN7BY87_9PEZI</name>
<dbReference type="Proteomes" id="UP001301958">
    <property type="component" value="Unassembled WGS sequence"/>
</dbReference>
<dbReference type="Pfam" id="PF00149">
    <property type="entry name" value="Metallophos"/>
    <property type="match status" value="1"/>
</dbReference>
<dbReference type="InterPro" id="IPR053828">
    <property type="entry name" value="Nucleosidase_C"/>
</dbReference>
<dbReference type="PROSITE" id="PS51257">
    <property type="entry name" value="PROKAR_LIPOPROTEIN"/>
    <property type="match status" value="1"/>
</dbReference>
<dbReference type="InterPro" id="IPR036907">
    <property type="entry name" value="5'-Nucleotdase_C_sf"/>
</dbReference>
<feature type="region of interest" description="Disordered" evidence="1">
    <location>
        <begin position="377"/>
        <end position="401"/>
    </location>
</feature>
<dbReference type="Gene3D" id="3.60.21.10">
    <property type="match status" value="1"/>
</dbReference>
<dbReference type="CDD" id="cd07407">
    <property type="entry name" value="MPP_YHR202W_N"/>
    <property type="match status" value="1"/>
</dbReference>
<accession>A0AAN7BY87</accession>
<dbReference type="InterPro" id="IPR041823">
    <property type="entry name" value="YHR202W_N"/>
</dbReference>
<keyword evidence="2" id="KW-0732">Signal</keyword>
<dbReference type="Pfam" id="PF21953">
    <property type="entry name" value="NadN_nucleosid_C"/>
    <property type="match status" value="1"/>
</dbReference>
<dbReference type="GO" id="GO:0046872">
    <property type="term" value="F:metal ion binding"/>
    <property type="evidence" value="ECO:0007669"/>
    <property type="project" value="InterPro"/>
</dbReference>
<dbReference type="PROSITE" id="PS00785">
    <property type="entry name" value="5_NUCLEOTIDASE_1"/>
    <property type="match status" value="1"/>
</dbReference>
<dbReference type="Gene3D" id="3.90.780.10">
    <property type="entry name" value="5'-Nucleotidase, C-terminal domain"/>
    <property type="match status" value="1"/>
</dbReference>
<dbReference type="PANTHER" id="PTHR11575">
    <property type="entry name" value="5'-NUCLEOTIDASE-RELATED"/>
    <property type="match status" value="1"/>
</dbReference>